<keyword evidence="2" id="KW-1185">Reference proteome</keyword>
<accession>A0A1I4C6A8</accession>
<protein>
    <submittedName>
        <fullName evidence="1">Uncharacterized protein</fullName>
    </submittedName>
</protein>
<evidence type="ECO:0000313" key="2">
    <source>
        <dbReference type="Proteomes" id="UP000323300"/>
    </source>
</evidence>
<dbReference type="OrthoDB" id="8375240at2"/>
<dbReference type="EMBL" id="FOSL01000012">
    <property type="protein sequence ID" value="SFK76674.1"/>
    <property type="molecule type" value="Genomic_DNA"/>
</dbReference>
<dbReference type="Proteomes" id="UP000323300">
    <property type="component" value="Unassembled WGS sequence"/>
</dbReference>
<name>A0A1I4C6A8_9HYPH</name>
<gene>
    <name evidence="1" type="ORF">SAMN04488498_11240</name>
</gene>
<reference evidence="1 2" key="1">
    <citation type="submission" date="2016-10" db="EMBL/GenBank/DDBJ databases">
        <authorList>
            <person name="Varghese N."/>
            <person name="Submissions S."/>
        </authorList>
    </citation>
    <scope>NUCLEOTIDE SEQUENCE [LARGE SCALE GENOMIC DNA]</scope>
    <source>
        <strain evidence="1 2">DSM 21822</strain>
    </source>
</reference>
<dbReference type="AlphaFoldDB" id="A0A1I4C6A8"/>
<sequence length="78" mass="8820">MAKAKINPPTRDVTELNYQRDCQLALEPSLTKLLEMAERAGWELHQATYAVMILAAEHLKRQSPPQEMAEQQDTPASD</sequence>
<evidence type="ECO:0000313" key="1">
    <source>
        <dbReference type="EMBL" id="SFK76674.1"/>
    </source>
</evidence>
<organism evidence="1 2">
    <name type="scientific">Neomesorhizobium albiziae</name>
    <dbReference type="NCBI Taxonomy" id="335020"/>
    <lineage>
        <taxon>Bacteria</taxon>
        <taxon>Pseudomonadati</taxon>
        <taxon>Pseudomonadota</taxon>
        <taxon>Alphaproteobacteria</taxon>
        <taxon>Hyphomicrobiales</taxon>
        <taxon>Phyllobacteriaceae</taxon>
        <taxon>Neomesorhizobium</taxon>
    </lineage>
</organism>
<dbReference type="RefSeq" id="WP_149761766.1">
    <property type="nucleotide sequence ID" value="NZ_BSPE01000004.1"/>
</dbReference>
<proteinExistence type="predicted"/>